<dbReference type="Gene3D" id="3.10.28.20">
    <property type="entry name" value="Acetamidase/Formamidase-like domains"/>
    <property type="match status" value="1"/>
</dbReference>
<dbReference type="SUPFAM" id="SSF141130">
    <property type="entry name" value="Acetamidase/Formamidase-like"/>
    <property type="match status" value="1"/>
</dbReference>
<dbReference type="Gene3D" id="2.60.120.580">
    <property type="entry name" value="Acetamidase/Formamidase-like domains"/>
    <property type="match status" value="2"/>
</dbReference>
<feature type="region of interest" description="Disordered" evidence="1">
    <location>
        <begin position="1"/>
        <end position="23"/>
    </location>
</feature>
<dbReference type="InterPro" id="IPR004304">
    <property type="entry name" value="FmdA_AmdA"/>
</dbReference>
<evidence type="ECO:0000256" key="1">
    <source>
        <dbReference type="SAM" id="MobiDB-lite"/>
    </source>
</evidence>
<dbReference type="PANTHER" id="PTHR31891:SF1">
    <property type="entry name" value="FORMAMIDASE C869.04-RELATED"/>
    <property type="match status" value="1"/>
</dbReference>
<accession>A0ABV7K518</accession>
<dbReference type="EMBL" id="JBHRTK010000004">
    <property type="protein sequence ID" value="MFC3205428.1"/>
    <property type="molecule type" value="Genomic_DNA"/>
</dbReference>
<dbReference type="Proteomes" id="UP001595583">
    <property type="component" value="Unassembled WGS sequence"/>
</dbReference>
<evidence type="ECO:0000313" key="2">
    <source>
        <dbReference type="EMBL" id="MFC3205428.1"/>
    </source>
</evidence>
<protein>
    <submittedName>
        <fullName evidence="2">Acetamidase/formamidase family protein</fullName>
    </submittedName>
</protein>
<dbReference type="RefSeq" id="WP_378218888.1">
    <property type="nucleotide sequence ID" value="NZ_JBHRTK010000004.1"/>
</dbReference>
<gene>
    <name evidence="2" type="ORF">ACFOHJ_04325</name>
</gene>
<keyword evidence="3" id="KW-1185">Reference proteome</keyword>
<dbReference type="PANTHER" id="PTHR31891">
    <property type="entry name" value="FORMAMIDASE C869.04-RELATED"/>
    <property type="match status" value="1"/>
</dbReference>
<name>A0ABV7K518_9HYPH</name>
<comment type="caution">
    <text evidence="2">The sequence shown here is derived from an EMBL/GenBank/DDBJ whole genome shotgun (WGS) entry which is preliminary data.</text>
</comment>
<dbReference type="Pfam" id="PF03069">
    <property type="entry name" value="FmdA_AmdA"/>
    <property type="match status" value="1"/>
</dbReference>
<proteinExistence type="predicted"/>
<organism evidence="2 3">
    <name type="scientific">Aquamicrobium soli</name>
    <dbReference type="NCBI Taxonomy" id="1811518"/>
    <lineage>
        <taxon>Bacteria</taxon>
        <taxon>Pseudomonadati</taxon>
        <taxon>Pseudomonadota</taxon>
        <taxon>Alphaproteobacteria</taxon>
        <taxon>Hyphomicrobiales</taxon>
        <taxon>Phyllobacteriaceae</taxon>
        <taxon>Aquamicrobium</taxon>
    </lineage>
</organism>
<reference evidence="3" key="1">
    <citation type="journal article" date="2019" name="Int. J. Syst. Evol. Microbiol.">
        <title>The Global Catalogue of Microorganisms (GCM) 10K type strain sequencing project: providing services to taxonomists for standard genome sequencing and annotation.</title>
        <authorList>
            <consortium name="The Broad Institute Genomics Platform"/>
            <consortium name="The Broad Institute Genome Sequencing Center for Infectious Disease"/>
            <person name="Wu L."/>
            <person name="Ma J."/>
        </authorList>
    </citation>
    <scope>NUCLEOTIDE SEQUENCE [LARGE SCALE GENOMIC DNA]</scope>
    <source>
        <strain evidence="3">KCTC 52165</strain>
    </source>
</reference>
<sequence length="365" mass="39918">MATVEVRIHPTAPLSGDSGVGHNRWHPDIRPVARCRPGDTLIIDTRDALDGQVTPETTVEDLARVEEGVIHPMTGPIYIEGAEPGDVLEVHIVDIEPAPFGYTTQSPGFGFLRDQFPDAFLVKWRLQDGFATSEQLPGIRLPADPFMGIVGVAPDQALLERAHARETAALERGEFVFPPTGVDGAIPAALGQKALRTGPPRENGGNIDIRHTGIGSRLFFPVRVEGALFSTGDAHFAQGDGEVCGQGIEMRATLTARFRLHKKGDLTYRPDQFYFIHRERARPAEREYFATVGLSLDDEGNNVSESIDLAARRALLEMIAYLQSRGYDRQQAYAICSAAVDLRVSEVVDIPNVIVSAFVPLDIFV</sequence>
<evidence type="ECO:0000313" key="3">
    <source>
        <dbReference type="Proteomes" id="UP001595583"/>
    </source>
</evidence>